<keyword evidence="1 3" id="KW-0807">Transducer</keyword>
<dbReference type="PANTHER" id="PTHR32089">
    <property type="entry name" value="METHYL-ACCEPTING CHEMOTAXIS PROTEIN MCPB"/>
    <property type="match status" value="1"/>
</dbReference>
<feature type="region of interest" description="Disordered" evidence="4">
    <location>
        <begin position="1"/>
        <end position="29"/>
    </location>
</feature>
<evidence type="ECO:0000259" key="7">
    <source>
        <dbReference type="PROSITE" id="PS50113"/>
    </source>
</evidence>
<dbReference type="Gene3D" id="1.10.287.950">
    <property type="entry name" value="Methyl-accepting chemotaxis protein"/>
    <property type="match status" value="1"/>
</dbReference>
<keyword evidence="9" id="KW-1185">Reference proteome</keyword>
<dbReference type="PROSITE" id="PS50113">
    <property type="entry name" value="PAC"/>
    <property type="match status" value="1"/>
</dbReference>
<dbReference type="Pfam" id="PF00015">
    <property type="entry name" value="MCPsignal"/>
    <property type="match status" value="1"/>
</dbReference>
<dbReference type="EMBL" id="JAXBLV010000240">
    <property type="protein sequence ID" value="MDY3563462.1"/>
    <property type="molecule type" value="Genomic_DNA"/>
</dbReference>
<gene>
    <name evidence="8" type="ORF">R5W23_005073</name>
</gene>
<dbReference type="InterPro" id="IPR013656">
    <property type="entry name" value="PAS_4"/>
</dbReference>
<dbReference type="CDD" id="cd00130">
    <property type="entry name" value="PAS"/>
    <property type="match status" value="1"/>
</dbReference>
<dbReference type="InterPro" id="IPR000014">
    <property type="entry name" value="PAS"/>
</dbReference>
<dbReference type="SUPFAM" id="SSF58104">
    <property type="entry name" value="Methyl-accepting chemotaxis protein (MCP) signaling domain"/>
    <property type="match status" value="1"/>
</dbReference>
<dbReference type="PRINTS" id="PR00260">
    <property type="entry name" value="CHEMTRNSDUCR"/>
</dbReference>
<organism evidence="8 9">
    <name type="scientific">Gemmata algarum</name>
    <dbReference type="NCBI Taxonomy" id="2975278"/>
    <lineage>
        <taxon>Bacteria</taxon>
        <taxon>Pseudomonadati</taxon>
        <taxon>Planctomycetota</taxon>
        <taxon>Planctomycetia</taxon>
        <taxon>Gemmatales</taxon>
        <taxon>Gemmataceae</taxon>
        <taxon>Gemmata</taxon>
    </lineage>
</organism>
<comment type="caution">
    <text evidence="8">The sequence shown here is derived from an EMBL/GenBank/DDBJ whole genome shotgun (WGS) entry which is preliminary data.</text>
</comment>
<feature type="domain" description="PAS" evidence="6">
    <location>
        <begin position="54"/>
        <end position="106"/>
    </location>
</feature>
<dbReference type="RefSeq" id="WP_320689655.1">
    <property type="nucleotide sequence ID" value="NZ_JAXBLV010000240.1"/>
</dbReference>
<dbReference type="PANTHER" id="PTHR32089:SF112">
    <property type="entry name" value="LYSOZYME-LIKE PROTEIN-RELATED"/>
    <property type="match status" value="1"/>
</dbReference>
<comment type="similarity">
    <text evidence="2">Belongs to the methyl-accepting chemotaxis (MCP) protein family.</text>
</comment>
<evidence type="ECO:0000259" key="5">
    <source>
        <dbReference type="PROSITE" id="PS50111"/>
    </source>
</evidence>
<dbReference type="Gene3D" id="3.30.450.20">
    <property type="entry name" value="PAS domain"/>
    <property type="match status" value="1"/>
</dbReference>
<dbReference type="InterPro" id="IPR004090">
    <property type="entry name" value="Chemotax_Me-accpt_rcpt"/>
</dbReference>
<reference evidence="9" key="1">
    <citation type="journal article" date="2023" name="Mar. Drugs">
        <title>Gemmata algarum, a Novel Planctomycete Isolated from an Algal Mat, Displays Antimicrobial Activity.</title>
        <authorList>
            <person name="Kumar G."/>
            <person name="Kallscheuer N."/>
            <person name="Kashif M."/>
            <person name="Ahamad S."/>
            <person name="Jagadeeshwari U."/>
            <person name="Pannikurungottu S."/>
            <person name="Haufschild T."/>
            <person name="Kabuu M."/>
            <person name="Sasikala C."/>
            <person name="Jogler C."/>
            <person name="Ramana C."/>
        </authorList>
    </citation>
    <scope>NUCLEOTIDE SEQUENCE [LARGE SCALE GENOMIC DNA]</scope>
    <source>
        <strain evidence="9">JC673</strain>
    </source>
</reference>
<proteinExistence type="inferred from homology"/>
<evidence type="ECO:0000256" key="1">
    <source>
        <dbReference type="ARBA" id="ARBA00023224"/>
    </source>
</evidence>
<dbReference type="PROSITE" id="PS50111">
    <property type="entry name" value="CHEMOTAXIS_TRANSDUC_2"/>
    <property type="match status" value="1"/>
</dbReference>
<dbReference type="SMART" id="SM00283">
    <property type="entry name" value="MA"/>
    <property type="match status" value="1"/>
</dbReference>
<dbReference type="Proteomes" id="UP001272242">
    <property type="component" value="Unassembled WGS sequence"/>
</dbReference>
<evidence type="ECO:0000256" key="4">
    <source>
        <dbReference type="SAM" id="MobiDB-lite"/>
    </source>
</evidence>
<dbReference type="InterPro" id="IPR004089">
    <property type="entry name" value="MCPsignal_dom"/>
</dbReference>
<evidence type="ECO:0000313" key="9">
    <source>
        <dbReference type="Proteomes" id="UP001272242"/>
    </source>
</evidence>
<dbReference type="NCBIfam" id="TIGR00229">
    <property type="entry name" value="sensory_box"/>
    <property type="match status" value="1"/>
</dbReference>
<dbReference type="Pfam" id="PF08448">
    <property type="entry name" value="PAS_4"/>
    <property type="match status" value="1"/>
</dbReference>
<protein>
    <submittedName>
        <fullName evidence="8">Methyl-accepting chemotaxis protein</fullName>
    </submittedName>
</protein>
<accession>A0ABU5F9M7</accession>
<sequence>MATEPKKRARSAPRAAAPPRAATAPARAAAGPGARELAAKLAAVDRAQAVAEFELDGTIVAANGNFLRSMGYELDEVVGRHHSMFVPPAGRQSAEYVQLWAALRRGEYRAGEFERIGKGGREVWVFGAYVPLLDASGRPYRVMKFTTDVTARVLFQRAVHTLIAEVSHNAGALTEASQQLTNVSQQMAANAEETATQASVASGAAEHVSEHLSTIATGTEQMGVSIREIAKSANEAAKVATAAVKVADRTNATISKLGESSAEIGNVVNVITSIAQQTKLLALNATIEAARAGEAGKGFAVVANEVKELAKQTARATEDIGRKIEAIRGDTKGAVEAIGQIGRVINQINDIQNSIATAVEEQTATTGEMSRNVAQAAHGGSEIALNITGVAQAARSTTEGANETKLAADELARVAQGLQKLVAQFKM</sequence>
<feature type="domain" description="PAC" evidence="7">
    <location>
        <begin position="109"/>
        <end position="161"/>
    </location>
</feature>
<dbReference type="InterPro" id="IPR035965">
    <property type="entry name" value="PAS-like_dom_sf"/>
</dbReference>
<dbReference type="PROSITE" id="PS50112">
    <property type="entry name" value="PAS"/>
    <property type="match status" value="1"/>
</dbReference>
<evidence type="ECO:0000259" key="6">
    <source>
        <dbReference type="PROSITE" id="PS50112"/>
    </source>
</evidence>
<dbReference type="SUPFAM" id="SSF55785">
    <property type="entry name" value="PYP-like sensor domain (PAS domain)"/>
    <property type="match status" value="1"/>
</dbReference>
<feature type="domain" description="Methyl-accepting transducer" evidence="5">
    <location>
        <begin position="176"/>
        <end position="412"/>
    </location>
</feature>
<evidence type="ECO:0000256" key="3">
    <source>
        <dbReference type="PROSITE-ProRule" id="PRU00284"/>
    </source>
</evidence>
<feature type="compositionally biased region" description="Low complexity" evidence="4">
    <location>
        <begin position="12"/>
        <end position="29"/>
    </location>
</feature>
<dbReference type="InterPro" id="IPR000700">
    <property type="entry name" value="PAS-assoc_C"/>
</dbReference>
<name>A0ABU5F9M7_9BACT</name>
<evidence type="ECO:0000256" key="2">
    <source>
        <dbReference type="ARBA" id="ARBA00029447"/>
    </source>
</evidence>
<evidence type="ECO:0000313" key="8">
    <source>
        <dbReference type="EMBL" id="MDY3563462.1"/>
    </source>
</evidence>